<accession>A0A834NQ95</accession>
<proteinExistence type="predicted"/>
<keyword evidence="3" id="KW-1185">Reference proteome</keyword>
<evidence type="ECO:0000313" key="3">
    <source>
        <dbReference type="Proteomes" id="UP000600918"/>
    </source>
</evidence>
<sequence>MKEKDYVWGHVCVGSEGCCAPDKRKFGIQSTFVAGSSAFGLPLCLWLLRRWSLLTVVPVNGTLQFSVAPTLKTRKLFRTSAGVSGPVAVARTRRRRCPLAAALLAD</sequence>
<name>A0A834NQ95_VESPE</name>
<reference evidence="2" key="1">
    <citation type="journal article" date="2020" name="G3 (Bethesda)">
        <title>High-Quality Assemblies for Three Invasive Social Wasps from the &lt;i&gt;Vespula&lt;/i&gt; Genus.</title>
        <authorList>
            <person name="Harrop T.W.R."/>
            <person name="Guhlin J."/>
            <person name="McLaughlin G.M."/>
            <person name="Permina E."/>
            <person name="Stockwell P."/>
            <person name="Gilligan J."/>
            <person name="Le Lec M.F."/>
            <person name="Gruber M.A.M."/>
            <person name="Quinn O."/>
            <person name="Lovegrove M."/>
            <person name="Duncan E.J."/>
            <person name="Remnant E.J."/>
            <person name="Van Eeckhoven J."/>
            <person name="Graham B."/>
            <person name="Knapp R.A."/>
            <person name="Langford K.W."/>
            <person name="Kronenberg Z."/>
            <person name="Press M.O."/>
            <person name="Eacker S.M."/>
            <person name="Wilson-Rankin E.E."/>
            <person name="Purcell J."/>
            <person name="Lester P.J."/>
            <person name="Dearden P.K."/>
        </authorList>
    </citation>
    <scope>NUCLEOTIDE SEQUENCE</scope>
    <source>
        <strain evidence="2">Volc-1</strain>
    </source>
</reference>
<evidence type="ECO:0000313" key="2">
    <source>
        <dbReference type="EMBL" id="KAF7415508.1"/>
    </source>
</evidence>
<dbReference type="Proteomes" id="UP000600918">
    <property type="component" value="Unassembled WGS sequence"/>
</dbReference>
<feature type="transmembrane region" description="Helical" evidence="1">
    <location>
        <begin position="31"/>
        <end position="48"/>
    </location>
</feature>
<keyword evidence="1" id="KW-1133">Transmembrane helix</keyword>
<evidence type="ECO:0000256" key="1">
    <source>
        <dbReference type="SAM" id="Phobius"/>
    </source>
</evidence>
<protein>
    <submittedName>
        <fullName evidence="2">Uncharacterized protein</fullName>
    </submittedName>
</protein>
<organism evidence="2 3">
    <name type="scientific">Vespula pensylvanica</name>
    <name type="common">Western yellow jacket</name>
    <name type="synonym">Wasp</name>
    <dbReference type="NCBI Taxonomy" id="30213"/>
    <lineage>
        <taxon>Eukaryota</taxon>
        <taxon>Metazoa</taxon>
        <taxon>Ecdysozoa</taxon>
        <taxon>Arthropoda</taxon>
        <taxon>Hexapoda</taxon>
        <taxon>Insecta</taxon>
        <taxon>Pterygota</taxon>
        <taxon>Neoptera</taxon>
        <taxon>Endopterygota</taxon>
        <taxon>Hymenoptera</taxon>
        <taxon>Apocrita</taxon>
        <taxon>Aculeata</taxon>
        <taxon>Vespoidea</taxon>
        <taxon>Vespidae</taxon>
        <taxon>Vespinae</taxon>
        <taxon>Vespula</taxon>
    </lineage>
</organism>
<dbReference type="AlphaFoldDB" id="A0A834NQ95"/>
<gene>
    <name evidence="2" type="ORF">H0235_012100</name>
</gene>
<keyword evidence="1" id="KW-0472">Membrane</keyword>
<dbReference type="EMBL" id="JACSDY010000011">
    <property type="protein sequence ID" value="KAF7415508.1"/>
    <property type="molecule type" value="Genomic_DNA"/>
</dbReference>
<comment type="caution">
    <text evidence="2">The sequence shown here is derived from an EMBL/GenBank/DDBJ whole genome shotgun (WGS) entry which is preliminary data.</text>
</comment>
<keyword evidence="1" id="KW-0812">Transmembrane</keyword>